<dbReference type="Gene3D" id="3.40.630.30">
    <property type="match status" value="1"/>
</dbReference>
<keyword evidence="2" id="KW-1185">Reference proteome</keyword>
<dbReference type="AlphaFoldDB" id="A0A0R0B329"/>
<dbReference type="Proteomes" id="UP000051757">
    <property type="component" value="Unassembled WGS sequence"/>
</dbReference>
<sequence length="150" mass="17365">MSMWEWRQRGVWGTERMRTELRTRFLRYARTYRSQSGLMHFESANEASPNLYVYFAGRHAGYVHEWQQRGSTVMVGHFAVAKDLEGKGFGEPLLRGFAESVQRELGVTRIVFRVRKFSSAYGQLFLRVGAAATGRTVDGIPEWEWCLPTH</sequence>
<proteinExistence type="predicted"/>
<comment type="caution">
    <text evidence="1">The sequence shown here is derived from an EMBL/GenBank/DDBJ whole genome shotgun (WGS) entry which is preliminary data.</text>
</comment>
<dbReference type="InterPro" id="IPR016181">
    <property type="entry name" value="Acyl_CoA_acyltransferase"/>
</dbReference>
<evidence type="ECO:0008006" key="3">
    <source>
        <dbReference type="Google" id="ProtNLM"/>
    </source>
</evidence>
<protein>
    <recommendedName>
        <fullName evidence="3">GNAT family N-acetyltransferase</fullName>
    </recommendedName>
</protein>
<dbReference type="SUPFAM" id="SSF55729">
    <property type="entry name" value="Acyl-CoA N-acyltransferases (Nat)"/>
    <property type="match status" value="1"/>
</dbReference>
<dbReference type="EMBL" id="LLXV01000021">
    <property type="protein sequence ID" value="KRG51638.1"/>
    <property type="molecule type" value="Genomic_DNA"/>
</dbReference>
<reference evidence="1 2" key="1">
    <citation type="journal article" date="2016" name="Front. Microbiol.">
        <title>Genome Sequence of Type Strains of Genus Stenotrophomonas.</title>
        <authorList>
            <person name="Patil P.P."/>
            <person name="Midha S."/>
            <person name="Kumar S."/>
            <person name="Patil P.B."/>
        </authorList>
    </citation>
    <scope>NUCLEOTIDE SEQUENCE [LARGE SCALE GENOMIC DNA]</scope>
    <source>
        <strain evidence="1 2">LMG 978</strain>
    </source>
</reference>
<evidence type="ECO:0000313" key="2">
    <source>
        <dbReference type="Proteomes" id="UP000051757"/>
    </source>
</evidence>
<name>A0A0R0B329_9GAMM</name>
<evidence type="ECO:0000313" key="1">
    <source>
        <dbReference type="EMBL" id="KRG51638.1"/>
    </source>
</evidence>
<accession>A0A0R0B329</accession>
<organism evidence="1 2">
    <name type="scientific">Stenotrophomonas beteli</name>
    <dbReference type="NCBI Taxonomy" id="3384461"/>
    <lineage>
        <taxon>Bacteria</taxon>
        <taxon>Pseudomonadati</taxon>
        <taxon>Pseudomonadota</taxon>
        <taxon>Gammaproteobacteria</taxon>
        <taxon>Lysobacterales</taxon>
        <taxon>Lysobacteraceae</taxon>
        <taxon>Stenotrophomonas</taxon>
        <taxon>Stenotrophomonas maltophilia group</taxon>
    </lineage>
</organism>
<gene>
    <name evidence="1" type="ORF">ARC23_07945</name>
</gene>